<keyword evidence="1 5" id="KW-0489">Methyltransferase</keyword>
<keyword evidence="6" id="KW-1185">Reference proteome</keyword>
<organism evidence="5 6">
    <name type="scientific">Byssothecium circinans</name>
    <dbReference type="NCBI Taxonomy" id="147558"/>
    <lineage>
        <taxon>Eukaryota</taxon>
        <taxon>Fungi</taxon>
        <taxon>Dikarya</taxon>
        <taxon>Ascomycota</taxon>
        <taxon>Pezizomycotina</taxon>
        <taxon>Dothideomycetes</taxon>
        <taxon>Pleosporomycetidae</taxon>
        <taxon>Pleosporales</taxon>
        <taxon>Massarineae</taxon>
        <taxon>Massarinaceae</taxon>
        <taxon>Byssothecium</taxon>
    </lineage>
</organism>
<dbReference type="InterPro" id="IPR029063">
    <property type="entry name" value="SAM-dependent_MTases_sf"/>
</dbReference>
<dbReference type="PANTHER" id="PTHR43464">
    <property type="entry name" value="METHYLTRANSFERASE"/>
    <property type="match status" value="1"/>
</dbReference>
<evidence type="ECO:0000313" key="5">
    <source>
        <dbReference type="EMBL" id="KAF1963183.1"/>
    </source>
</evidence>
<evidence type="ECO:0000313" key="6">
    <source>
        <dbReference type="Proteomes" id="UP000800035"/>
    </source>
</evidence>
<dbReference type="SUPFAM" id="SSF53335">
    <property type="entry name" value="S-adenosyl-L-methionine-dependent methyltransferases"/>
    <property type="match status" value="1"/>
</dbReference>
<dbReference type="Proteomes" id="UP000800035">
    <property type="component" value="Unassembled WGS sequence"/>
</dbReference>
<proteinExistence type="predicted"/>
<feature type="region of interest" description="Disordered" evidence="4">
    <location>
        <begin position="181"/>
        <end position="231"/>
    </location>
</feature>
<dbReference type="CDD" id="cd02440">
    <property type="entry name" value="AdoMet_MTases"/>
    <property type="match status" value="1"/>
</dbReference>
<accession>A0A6A5UDA9</accession>
<gene>
    <name evidence="5" type="ORF">CC80DRAFT_107407</name>
</gene>
<evidence type="ECO:0000256" key="1">
    <source>
        <dbReference type="ARBA" id="ARBA00022603"/>
    </source>
</evidence>
<dbReference type="GO" id="GO:0032259">
    <property type="term" value="P:methylation"/>
    <property type="evidence" value="ECO:0007669"/>
    <property type="project" value="UniProtKB-KW"/>
</dbReference>
<evidence type="ECO:0000256" key="4">
    <source>
        <dbReference type="SAM" id="MobiDB-lite"/>
    </source>
</evidence>
<keyword evidence="3" id="KW-0949">S-adenosyl-L-methionine</keyword>
<keyword evidence="2 5" id="KW-0808">Transferase</keyword>
<name>A0A6A5UDA9_9PLEO</name>
<dbReference type="OrthoDB" id="3647at2759"/>
<protein>
    <submittedName>
        <fullName evidence="5">S-adenosyl-L-methionine-dependent methyltransferase</fullName>
    </submittedName>
</protein>
<feature type="compositionally biased region" description="Basic and acidic residues" evidence="4">
    <location>
        <begin position="215"/>
        <end position="231"/>
    </location>
</feature>
<dbReference type="Pfam" id="PF13489">
    <property type="entry name" value="Methyltransf_23"/>
    <property type="match status" value="1"/>
</dbReference>
<dbReference type="Gene3D" id="3.40.50.150">
    <property type="entry name" value="Vaccinia Virus protein VP39"/>
    <property type="match status" value="1"/>
</dbReference>
<dbReference type="AlphaFoldDB" id="A0A6A5UDA9"/>
<dbReference type="PANTHER" id="PTHR43464:SF19">
    <property type="entry name" value="UBIQUINONE BIOSYNTHESIS O-METHYLTRANSFERASE, MITOCHONDRIAL"/>
    <property type="match status" value="1"/>
</dbReference>
<dbReference type="GO" id="GO:0008168">
    <property type="term" value="F:methyltransferase activity"/>
    <property type="evidence" value="ECO:0007669"/>
    <property type="project" value="UniProtKB-KW"/>
</dbReference>
<reference evidence="5" key="1">
    <citation type="journal article" date="2020" name="Stud. Mycol.">
        <title>101 Dothideomycetes genomes: a test case for predicting lifestyles and emergence of pathogens.</title>
        <authorList>
            <person name="Haridas S."/>
            <person name="Albert R."/>
            <person name="Binder M."/>
            <person name="Bloem J."/>
            <person name="Labutti K."/>
            <person name="Salamov A."/>
            <person name="Andreopoulos B."/>
            <person name="Baker S."/>
            <person name="Barry K."/>
            <person name="Bills G."/>
            <person name="Bluhm B."/>
            <person name="Cannon C."/>
            <person name="Castanera R."/>
            <person name="Culley D."/>
            <person name="Daum C."/>
            <person name="Ezra D."/>
            <person name="Gonzalez J."/>
            <person name="Henrissat B."/>
            <person name="Kuo A."/>
            <person name="Liang C."/>
            <person name="Lipzen A."/>
            <person name="Lutzoni F."/>
            <person name="Magnuson J."/>
            <person name="Mondo S."/>
            <person name="Nolan M."/>
            <person name="Ohm R."/>
            <person name="Pangilinan J."/>
            <person name="Park H.-J."/>
            <person name="Ramirez L."/>
            <person name="Alfaro M."/>
            <person name="Sun H."/>
            <person name="Tritt A."/>
            <person name="Yoshinaga Y."/>
            <person name="Zwiers L.-H."/>
            <person name="Turgeon B."/>
            <person name="Goodwin S."/>
            <person name="Spatafora J."/>
            <person name="Crous P."/>
            <person name="Grigoriev I."/>
        </authorList>
    </citation>
    <scope>NUCLEOTIDE SEQUENCE</scope>
    <source>
        <strain evidence="5">CBS 675.92</strain>
    </source>
</reference>
<sequence>MTTVAEANRKYFDHVSDAYDEKPWFAKVNQKITDHLRSNLDWVGIPFANRGASTKDENVRLLDYACGTGLLSRVYGPYVTVTRGIDLSPNMVATYNARARTTSLPASAINAVVGDLFDKANPSPPELSGSEWKDFDLAAVGFAFHHFEDVVYAAKALKERLRPGGALVITDFLEGGDLKADENGDPIPGTEGNWAVHNHHHGHNHSHSNSHGHGHGHDHTHGHEEKKRDAGDPTLEVREEMNASIVTPHFTLDFVHNFFAEAGFVDVEVVPMKERVYMEFAGVKIWRTILFAKGKKPAANEGKSEL</sequence>
<evidence type="ECO:0000256" key="2">
    <source>
        <dbReference type="ARBA" id="ARBA00022679"/>
    </source>
</evidence>
<feature type="compositionally biased region" description="Basic residues" evidence="4">
    <location>
        <begin position="197"/>
        <end position="214"/>
    </location>
</feature>
<dbReference type="EMBL" id="ML976978">
    <property type="protein sequence ID" value="KAF1963183.1"/>
    <property type="molecule type" value="Genomic_DNA"/>
</dbReference>
<evidence type="ECO:0000256" key="3">
    <source>
        <dbReference type="ARBA" id="ARBA00022691"/>
    </source>
</evidence>